<name>A0A8J2NT08_9HEXA</name>
<gene>
    <name evidence="1" type="ORF">AFUS01_LOCUS2699</name>
</gene>
<sequence>MFYFIGRISKKYIGRKTGNLRTKYLRCEVYGSLELVGFHLSEKTSSLVFFGKEFLPDDEIKARVNHQRIFKVL</sequence>
<feature type="non-terminal residue" evidence="1">
    <location>
        <position position="1"/>
    </location>
</feature>
<reference evidence="1" key="1">
    <citation type="submission" date="2021-06" db="EMBL/GenBank/DDBJ databases">
        <authorList>
            <person name="Hodson N. C."/>
            <person name="Mongue J. A."/>
            <person name="Jaron S. K."/>
        </authorList>
    </citation>
    <scope>NUCLEOTIDE SEQUENCE</scope>
</reference>
<dbReference type="Proteomes" id="UP000708208">
    <property type="component" value="Unassembled WGS sequence"/>
</dbReference>
<evidence type="ECO:0000313" key="2">
    <source>
        <dbReference type="Proteomes" id="UP000708208"/>
    </source>
</evidence>
<accession>A0A8J2NT08</accession>
<dbReference type="EMBL" id="CAJVCH010015606">
    <property type="protein sequence ID" value="CAG7679687.1"/>
    <property type="molecule type" value="Genomic_DNA"/>
</dbReference>
<proteinExistence type="predicted"/>
<evidence type="ECO:0000313" key="1">
    <source>
        <dbReference type="EMBL" id="CAG7679687.1"/>
    </source>
</evidence>
<keyword evidence="2" id="KW-1185">Reference proteome</keyword>
<organism evidence="1 2">
    <name type="scientific">Allacma fusca</name>
    <dbReference type="NCBI Taxonomy" id="39272"/>
    <lineage>
        <taxon>Eukaryota</taxon>
        <taxon>Metazoa</taxon>
        <taxon>Ecdysozoa</taxon>
        <taxon>Arthropoda</taxon>
        <taxon>Hexapoda</taxon>
        <taxon>Collembola</taxon>
        <taxon>Symphypleona</taxon>
        <taxon>Sminthuridae</taxon>
        <taxon>Allacma</taxon>
    </lineage>
</organism>
<dbReference type="AlphaFoldDB" id="A0A8J2NT08"/>
<comment type="caution">
    <text evidence="1">The sequence shown here is derived from an EMBL/GenBank/DDBJ whole genome shotgun (WGS) entry which is preliminary data.</text>
</comment>
<protein>
    <submittedName>
        <fullName evidence="1">Uncharacterized protein</fullName>
    </submittedName>
</protein>